<evidence type="ECO:0000313" key="2">
    <source>
        <dbReference type="Proteomes" id="UP000263900"/>
    </source>
</evidence>
<dbReference type="OrthoDB" id="681110at2"/>
<sequence>MKRVKIMLSAILVMAVVAGALAFKAKKIGGFCLYKTTLTTTKVGDPAVQTCKTFGQYFVTPVNQGGVKAESITTTLTLCGDVPTFTPTSRCVITLTTIEE</sequence>
<organism evidence="1 2">
    <name type="scientific">Paraflavitalea soli</name>
    <dbReference type="NCBI Taxonomy" id="2315862"/>
    <lineage>
        <taxon>Bacteria</taxon>
        <taxon>Pseudomonadati</taxon>
        <taxon>Bacteroidota</taxon>
        <taxon>Chitinophagia</taxon>
        <taxon>Chitinophagales</taxon>
        <taxon>Chitinophagaceae</taxon>
        <taxon>Paraflavitalea</taxon>
    </lineage>
</organism>
<protein>
    <submittedName>
        <fullName evidence="1">Uncharacterized protein</fullName>
    </submittedName>
</protein>
<dbReference type="EMBL" id="CP032157">
    <property type="protein sequence ID" value="AXY74757.1"/>
    <property type="molecule type" value="Genomic_DNA"/>
</dbReference>
<name>A0A3B7MM01_9BACT</name>
<accession>A0A3B7MM01</accession>
<reference evidence="1 2" key="1">
    <citation type="submission" date="2018-09" db="EMBL/GenBank/DDBJ databases">
        <title>Genome sequencing of strain 6GH32-13.</title>
        <authorList>
            <person name="Weon H.-Y."/>
            <person name="Heo J."/>
            <person name="Kwon S.-W."/>
        </authorList>
    </citation>
    <scope>NUCLEOTIDE SEQUENCE [LARGE SCALE GENOMIC DNA]</scope>
    <source>
        <strain evidence="1 2">5GH32-13</strain>
    </source>
</reference>
<gene>
    <name evidence="1" type="ORF">D3H65_12525</name>
</gene>
<dbReference type="Proteomes" id="UP000263900">
    <property type="component" value="Chromosome"/>
</dbReference>
<dbReference type="RefSeq" id="WP_119050640.1">
    <property type="nucleotide sequence ID" value="NZ_CP032157.1"/>
</dbReference>
<keyword evidence="2" id="KW-1185">Reference proteome</keyword>
<dbReference type="KEGG" id="pseg:D3H65_12525"/>
<dbReference type="AlphaFoldDB" id="A0A3B7MM01"/>
<proteinExistence type="predicted"/>
<evidence type="ECO:0000313" key="1">
    <source>
        <dbReference type="EMBL" id="AXY74757.1"/>
    </source>
</evidence>